<comment type="caution">
    <text evidence="1">The sequence shown here is derived from an EMBL/GenBank/DDBJ whole genome shotgun (WGS) entry which is preliminary data.</text>
</comment>
<gene>
    <name evidence="1" type="ORF">FHS57_004753</name>
</gene>
<dbReference type="EMBL" id="JACIBY010000012">
    <property type="protein sequence ID" value="MBB3840733.1"/>
    <property type="molecule type" value="Genomic_DNA"/>
</dbReference>
<dbReference type="AlphaFoldDB" id="A0A7W6ESK5"/>
<organism evidence="1 2">
    <name type="scientific">Runella defluvii</name>
    <dbReference type="NCBI Taxonomy" id="370973"/>
    <lineage>
        <taxon>Bacteria</taxon>
        <taxon>Pseudomonadati</taxon>
        <taxon>Bacteroidota</taxon>
        <taxon>Cytophagia</taxon>
        <taxon>Cytophagales</taxon>
        <taxon>Spirosomataceae</taxon>
        <taxon>Runella</taxon>
    </lineage>
</organism>
<name>A0A7W6ESK5_9BACT</name>
<accession>A0A7W6ESK5</accession>
<evidence type="ECO:0000313" key="1">
    <source>
        <dbReference type="EMBL" id="MBB3840733.1"/>
    </source>
</evidence>
<reference evidence="1 2" key="1">
    <citation type="submission" date="2020-08" db="EMBL/GenBank/DDBJ databases">
        <title>Genomic Encyclopedia of Type Strains, Phase IV (KMG-IV): sequencing the most valuable type-strain genomes for metagenomic binning, comparative biology and taxonomic classification.</title>
        <authorList>
            <person name="Goeker M."/>
        </authorList>
    </citation>
    <scope>NUCLEOTIDE SEQUENCE [LARGE SCALE GENOMIC DNA]</scope>
    <source>
        <strain evidence="1 2">DSM 17976</strain>
    </source>
</reference>
<protein>
    <submittedName>
        <fullName evidence="1">Uncharacterized protein</fullName>
    </submittedName>
</protein>
<proteinExistence type="predicted"/>
<dbReference type="Proteomes" id="UP000541352">
    <property type="component" value="Unassembled WGS sequence"/>
</dbReference>
<evidence type="ECO:0000313" key="2">
    <source>
        <dbReference type="Proteomes" id="UP000541352"/>
    </source>
</evidence>
<keyword evidence="2" id="KW-1185">Reference proteome</keyword>
<sequence length="77" mass="8944">MHCFLQIIGTIYRGESPYEMTLPISDIRRIIKNKNGKAIIRTIAITQEAIYTEHNYDDFIESLASFQKVEVIEILIN</sequence>